<dbReference type="GO" id="GO:0031347">
    <property type="term" value="P:regulation of defense response"/>
    <property type="evidence" value="ECO:0007669"/>
    <property type="project" value="UniProtKB-UniRule"/>
</dbReference>
<organism evidence="5 6">
    <name type="scientific">Eucalyptus globulus</name>
    <name type="common">Tasmanian blue gum</name>
    <dbReference type="NCBI Taxonomy" id="34317"/>
    <lineage>
        <taxon>Eukaryota</taxon>
        <taxon>Viridiplantae</taxon>
        <taxon>Streptophyta</taxon>
        <taxon>Embryophyta</taxon>
        <taxon>Tracheophyta</taxon>
        <taxon>Spermatophyta</taxon>
        <taxon>Magnoliopsida</taxon>
        <taxon>eudicotyledons</taxon>
        <taxon>Gunneridae</taxon>
        <taxon>Pentapetalae</taxon>
        <taxon>rosids</taxon>
        <taxon>malvids</taxon>
        <taxon>Myrtales</taxon>
        <taxon>Myrtaceae</taxon>
        <taxon>Myrtoideae</taxon>
        <taxon>Eucalypteae</taxon>
        <taxon>Eucalyptus</taxon>
    </lineage>
</organism>
<gene>
    <name evidence="5" type="ORF">ACJRO7_012736</name>
</gene>
<dbReference type="InterPro" id="IPR040390">
    <property type="entry name" value="TIFY/JAZ"/>
</dbReference>
<keyword evidence="2" id="KW-1184">Jasmonic acid signaling pathway</keyword>
<dbReference type="PROSITE" id="PS51320">
    <property type="entry name" value="TIFY"/>
    <property type="match status" value="1"/>
</dbReference>
<dbReference type="GO" id="GO:0009611">
    <property type="term" value="P:response to wounding"/>
    <property type="evidence" value="ECO:0007669"/>
    <property type="project" value="UniProtKB-UniRule"/>
</dbReference>
<comment type="domain">
    <text evidence="2">The jas domain is required for interaction with COI1.</text>
</comment>
<comment type="similarity">
    <text evidence="1 2">Belongs to the TIFY/JAZ family.</text>
</comment>
<accession>A0ABD3LKR7</accession>
<evidence type="ECO:0000256" key="1">
    <source>
        <dbReference type="ARBA" id="ARBA00008614"/>
    </source>
</evidence>
<dbReference type="InterPro" id="IPR010399">
    <property type="entry name" value="Tify_dom"/>
</dbReference>
<comment type="function">
    <text evidence="2">Repressor of jasmonate responses.</text>
</comment>
<evidence type="ECO:0000256" key="3">
    <source>
        <dbReference type="SAM" id="MobiDB-lite"/>
    </source>
</evidence>
<dbReference type="PANTHER" id="PTHR33077:SF5">
    <property type="entry name" value="PROTEIN TIFY 9"/>
    <property type="match status" value="1"/>
</dbReference>
<comment type="subcellular location">
    <subcellularLocation>
        <location evidence="2">Nucleus</location>
    </subcellularLocation>
</comment>
<dbReference type="GO" id="GO:0005634">
    <property type="term" value="C:nucleus"/>
    <property type="evidence" value="ECO:0007669"/>
    <property type="project" value="UniProtKB-SubCell"/>
</dbReference>
<dbReference type="EMBL" id="JBJKBG010000002">
    <property type="protein sequence ID" value="KAL3751962.1"/>
    <property type="molecule type" value="Genomic_DNA"/>
</dbReference>
<proteinExistence type="inferred from homology"/>
<keyword evidence="6" id="KW-1185">Reference proteome</keyword>
<dbReference type="Proteomes" id="UP001634007">
    <property type="component" value="Unassembled WGS sequence"/>
</dbReference>
<dbReference type="PANTHER" id="PTHR33077">
    <property type="entry name" value="PROTEIN TIFY 4A-RELATED-RELATED"/>
    <property type="match status" value="1"/>
</dbReference>
<evidence type="ECO:0000313" key="6">
    <source>
        <dbReference type="Proteomes" id="UP001634007"/>
    </source>
</evidence>
<evidence type="ECO:0000259" key="4">
    <source>
        <dbReference type="PROSITE" id="PS51320"/>
    </source>
</evidence>
<comment type="caution">
    <text evidence="5">The sequence shown here is derived from an EMBL/GenBank/DDBJ whole genome shotgun (WGS) entry which is preliminary data.</text>
</comment>
<sequence>MPRAMVELDFFAMEKQMTASSGPPDHHRTSSSGVITGASTGFIHDRIRSGIRIADPTIPSVENGVQFASCDPFFVSPPGSSYFKRDRPNGFPAPTPTRSPLLRPISDKNGRITPMTIFYNGKMIVVDVPPIMAENILKLAMEESSKSPESDKPAIAMPPSSHQHQWFESLNIYLPIARRKSLQRFLEKRKERLTLASPYHDPAHLPRGVSGFKK</sequence>
<evidence type="ECO:0000256" key="2">
    <source>
        <dbReference type="RuleBase" id="RU369065"/>
    </source>
</evidence>
<protein>
    <recommendedName>
        <fullName evidence="2">Protein TIFY</fullName>
    </recommendedName>
    <alternativeName>
        <fullName evidence="2">Jasmonate ZIM domain-containing protein</fullName>
    </alternativeName>
</protein>
<feature type="domain" description="Tify" evidence="4">
    <location>
        <begin position="108"/>
        <end position="142"/>
    </location>
</feature>
<dbReference type="GO" id="GO:2000022">
    <property type="term" value="P:regulation of jasmonic acid mediated signaling pathway"/>
    <property type="evidence" value="ECO:0007669"/>
    <property type="project" value="UniProtKB-UniRule"/>
</dbReference>
<reference evidence="5 6" key="1">
    <citation type="submission" date="2024-11" db="EMBL/GenBank/DDBJ databases">
        <title>Chromosome-level genome assembly of Eucalyptus globulus Labill. provides insights into its genome evolution.</title>
        <authorList>
            <person name="Li X."/>
        </authorList>
    </citation>
    <scope>NUCLEOTIDE SEQUENCE [LARGE SCALE GENOMIC DNA]</scope>
    <source>
        <strain evidence="5">CL2024</strain>
        <tissue evidence="5">Fresh tender leaves</tissue>
    </source>
</reference>
<keyword evidence="2" id="KW-0539">Nucleus</keyword>
<evidence type="ECO:0000313" key="5">
    <source>
        <dbReference type="EMBL" id="KAL3751962.1"/>
    </source>
</evidence>
<dbReference type="Pfam" id="PF06200">
    <property type="entry name" value="tify"/>
    <property type="match status" value="1"/>
</dbReference>
<dbReference type="AlphaFoldDB" id="A0ABD3LKR7"/>
<feature type="region of interest" description="Disordered" evidence="3">
    <location>
        <begin position="85"/>
        <end position="106"/>
    </location>
</feature>
<dbReference type="InterPro" id="IPR018467">
    <property type="entry name" value="CCT_CS"/>
</dbReference>
<name>A0ABD3LKR7_EUCGL</name>
<dbReference type="Pfam" id="PF09425">
    <property type="entry name" value="Jas_motif"/>
    <property type="match status" value="1"/>
</dbReference>